<feature type="domain" description="M23ase beta-sheet core" evidence="2">
    <location>
        <begin position="107"/>
        <end position="197"/>
    </location>
</feature>
<organism evidence="3 4">
    <name type="scientific">Henriciella mobilis</name>
    <dbReference type="NCBI Taxonomy" id="2305467"/>
    <lineage>
        <taxon>Bacteria</taxon>
        <taxon>Pseudomonadati</taxon>
        <taxon>Pseudomonadota</taxon>
        <taxon>Alphaproteobacteria</taxon>
        <taxon>Hyphomonadales</taxon>
        <taxon>Hyphomonadaceae</taxon>
        <taxon>Henriciella</taxon>
    </lineage>
</organism>
<evidence type="ECO:0000259" key="2">
    <source>
        <dbReference type="Pfam" id="PF01551"/>
    </source>
</evidence>
<evidence type="ECO:0000313" key="4">
    <source>
        <dbReference type="Proteomes" id="UP000266385"/>
    </source>
</evidence>
<dbReference type="PANTHER" id="PTHR21666">
    <property type="entry name" value="PEPTIDASE-RELATED"/>
    <property type="match status" value="1"/>
</dbReference>
<accession>A0A399RAQ2</accession>
<dbReference type="InterPro" id="IPR011055">
    <property type="entry name" value="Dup_hybrid_motif"/>
</dbReference>
<evidence type="ECO:0000256" key="1">
    <source>
        <dbReference type="SAM" id="SignalP"/>
    </source>
</evidence>
<feature type="signal peptide" evidence="1">
    <location>
        <begin position="1"/>
        <end position="24"/>
    </location>
</feature>
<dbReference type="InterPro" id="IPR050570">
    <property type="entry name" value="Cell_wall_metabolism_enzyme"/>
</dbReference>
<dbReference type="Gene3D" id="2.70.70.10">
    <property type="entry name" value="Glucose Permease (Domain IIA)"/>
    <property type="match status" value="1"/>
</dbReference>
<gene>
    <name evidence="3" type="ORF">D1223_14275</name>
</gene>
<dbReference type="CDD" id="cd12797">
    <property type="entry name" value="M23_peptidase"/>
    <property type="match status" value="1"/>
</dbReference>
<dbReference type="PROSITE" id="PS51257">
    <property type="entry name" value="PROKAR_LIPOPROTEIN"/>
    <property type="match status" value="1"/>
</dbReference>
<dbReference type="Pfam" id="PF01551">
    <property type="entry name" value="Peptidase_M23"/>
    <property type="match status" value="1"/>
</dbReference>
<keyword evidence="1" id="KW-0732">Signal</keyword>
<keyword evidence="4" id="KW-1185">Reference proteome</keyword>
<comment type="caution">
    <text evidence="3">The sequence shown here is derived from an EMBL/GenBank/DDBJ whole genome shotgun (WGS) entry which is preliminary data.</text>
</comment>
<dbReference type="Proteomes" id="UP000266385">
    <property type="component" value="Unassembled WGS sequence"/>
</dbReference>
<evidence type="ECO:0000313" key="3">
    <source>
        <dbReference type="EMBL" id="RIJ28540.1"/>
    </source>
</evidence>
<proteinExistence type="predicted"/>
<name>A0A399RAQ2_9PROT</name>
<sequence length="223" mass="23527">MSRWLVTALSALVLAACATTPAETATTAPGDGTQTRPLAYPVSDEFTPQTYLNVCPGMIATNVPARDSNGKLVDYSPFIRVDGVVVAVAPVNGACLSSGFGVRGSSLHKGIDLFSRESIPIHAGGNGKVIESGYRDDYGHYVVIDHGGGVFTRYAHLASRERAAGKGKDIAFGTLLGLMGNTASYPIPIHLHYEVLTGDYDTPKKSFGLDAVDPFAAVWVPVE</sequence>
<dbReference type="OrthoDB" id="9815245at2"/>
<reference evidence="3 4" key="1">
    <citation type="submission" date="2018-08" db="EMBL/GenBank/DDBJ databases">
        <title>Henriciella mobilis sp. nov., isolated from seawater.</title>
        <authorList>
            <person name="Cheng H."/>
            <person name="Wu Y.-H."/>
            <person name="Xu X.-W."/>
            <person name="Guo L.-L."/>
        </authorList>
    </citation>
    <scope>NUCLEOTIDE SEQUENCE [LARGE SCALE GENOMIC DNA]</scope>
    <source>
        <strain evidence="3 4">JN25</strain>
    </source>
</reference>
<dbReference type="EMBL" id="QWFX01000013">
    <property type="protein sequence ID" value="RIJ28540.1"/>
    <property type="molecule type" value="Genomic_DNA"/>
</dbReference>
<feature type="chain" id="PRO_5017418739" evidence="1">
    <location>
        <begin position="25"/>
        <end position="223"/>
    </location>
</feature>
<dbReference type="SUPFAM" id="SSF51261">
    <property type="entry name" value="Duplicated hybrid motif"/>
    <property type="match status" value="1"/>
</dbReference>
<protein>
    <submittedName>
        <fullName evidence="3">M23 family peptidase</fullName>
    </submittedName>
</protein>
<dbReference type="RefSeq" id="WP_119377075.1">
    <property type="nucleotide sequence ID" value="NZ_QWFX01000013.1"/>
</dbReference>
<dbReference type="AlphaFoldDB" id="A0A399RAQ2"/>
<dbReference type="InterPro" id="IPR016047">
    <property type="entry name" value="M23ase_b-sheet_dom"/>
</dbReference>
<dbReference type="GO" id="GO:0004222">
    <property type="term" value="F:metalloendopeptidase activity"/>
    <property type="evidence" value="ECO:0007669"/>
    <property type="project" value="TreeGrafter"/>
</dbReference>
<dbReference type="PANTHER" id="PTHR21666:SF270">
    <property type="entry name" value="MUREIN HYDROLASE ACTIVATOR ENVC"/>
    <property type="match status" value="1"/>
</dbReference>